<feature type="chain" id="PRO_5015763182" evidence="1">
    <location>
        <begin position="33"/>
        <end position="110"/>
    </location>
</feature>
<dbReference type="AlphaFoldDB" id="A0A2T6GBK5"/>
<keyword evidence="1" id="KW-0732">Signal</keyword>
<evidence type="ECO:0000313" key="3">
    <source>
        <dbReference type="Proteomes" id="UP000244178"/>
    </source>
</evidence>
<proteinExistence type="predicted"/>
<dbReference type="Pfam" id="PF07424">
    <property type="entry name" value="TrbM"/>
    <property type="match status" value="1"/>
</dbReference>
<dbReference type="InterPro" id="IPR009989">
    <property type="entry name" value="TrbM"/>
</dbReference>
<comment type="caution">
    <text evidence="2">The sequence shown here is derived from an EMBL/GenBank/DDBJ whole genome shotgun (WGS) entry which is preliminary data.</text>
</comment>
<accession>A0A2T6GBK5</accession>
<dbReference type="Proteomes" id="UP000244178">
    <property type="component" value="Unassembled WGS sequence"/>
</dbReference>
<name>A0A2T6GBK5_9PSED</name>
<feature type="signal peptide" evidence="1">
    <location>
        <begin position="1"/>
        <end position="32"/>
    </location>
</feature>
<sequence length="110" mass="12085">MMVYPQKCALAQIPLATALFVFALLGASPAYAKDPCKTTLCMYGKFTGNSGGSECRSAVADYFDILVFKKKKRIDWNQTAKERLGFMNSCPGADRGKTQEINNKFGKSRG</sequence>
<organism evidence="2 3">
    <name type="scientific">Pseudomonas protegens</name>
    <dbReference type="NCBI Taxonomy" id="380021"/>
    <lineage>
        <taxon>Bacteria</taxon>
        <taxon>Pseudomonadati</taxon>
        <taxon>Pseudomonadota</taxon>
        <taxon>Gammaproteobacteria</taxon>
        <taxon>Pseudomonadales</taxon>
        <taxon>Pseudomonadaceae</taxon>
        <taxon>Pseudomonas</taxon>
    </lineage>
</organism>
<evidence type="ECO:0000256" key="1">
    <source>
        <dbReference type="SAM" id="SignalP"/>
    </source>
</evidence>
<gene>
    <name evidence="2" type="ORF">C5U62_31425</name>
</gene>
<reference evidence="2 3" key="1">
    <citation type="submission" date="2018-03" db="EMBL/GenBank/DDBJ databases">
        <title>Draft genome sequence of the plant growth promoting rhizobacterium Pseudomonas protegens strain BNJ-SS-45 isolated from wheat (Triticum aestivum) rhizosphere.</title>
        <authorList>
            <person name="Bajpai A."/>
            <person name="Shende K."/>
            <person name="Meena N."/>
            <person name="Upadhyayula S.R."/>
            <person name="Suravajhala P."/>
            <person name="Medicherla K.M."/>
            <person name="Johri B.N."/>
        </authorList>
    </citation>
    <scope>NUCLEOTIDE SEQUENCE [LARGE SCALE GENOMIC DNA]</scope>
    <source>
        <strain evidence="2 3">BNJ-SS-45</strain>
    </source>
</reference>
<dbReference type="EMBL" id="PYJM01000012">
    <property type="protein sequence ID" value="PUA41535.1"/>
    <property type="molecule type" value="Genomic_DNA"/>
</dbReference>
<protein>
    <submittedName>
        <fullName evidence="2">Killer protein</fullName>
    </submittedName>
</protein>
<evidence type="ECO:0000313" key="2">
    <source>
        <dbReference type="EMBL" id="PUA41535.1"/>
    </source>
</evidence>